<proteinExistence type="predicted"/>
<reference evidence="1 2" key="1">
    <citation type="journal article" date="2024" name="J. Plant Pathol.">
        <title>Sequence and assembly of the genome of Seiridium unicorne, isolate CBS 538.82, causal agent of cypress canker disease.</title>
        <authorList>
            <person name="Scali E."/>
            <person name="Rocca G.D."/>
            <person name="Danti R."/>
            <person name="Garbelotto M."/>
            <person name="Barberini S."/>
            <person name="Baroncelli R."/>
            <person name="Emiliani G."/>
        </authorList>
    </citation>
    <scope>NUCLEOTIDE SEQUENCE [LARGE SCALE GENOMIC DNA]</scope>
    <source>
        <strain evidence="1 2">BM-138-508</strain>
    </source>
</reference>
<name>A0ABR2UVP9_9PEZI</name>
<gene>
    <name evidence="1" type="ORF">SUNI508_07901</name>
</gene>
<evidence type="ECO:0000313" key="2">
    <source>
        <dbReference type="Proteomes" id="UP001408356"/>
    </source>
</evidence>
<protein>
    <submittedName>
        <fullName evidence="1">Uncharacterized protein</fullName>
    </submittedName>
</protein>
<accession>A0ABR2UVP9</accession>
<comment type="caution">
    <text evidence="1">The sequence shown here is derived from an EMBL/GenBank/DDBJ whole genome shotgun (WGS) entry which is preliminary data.</text>
</comment>
<organism evidence="1 2">
    <name type="scientific">Seiridium unicorne</name>
    <dbReference type="NCBI Taxonomy" id="138068"/>
    <lineage>
        <taxon>Eukaryota</taxon>
        <taxon>Fungi</taxon>
        <taxon>Dikarya</taxon>
        <taxon>Ascomycota</taxon>
        <taxon>Pezizomycotina</taxon>
        <taxon>Sordariomycetes</taxon>
        <taxon>Xylariomycetidae</taxon>
        <taxon>Amphisphaeriales</taxon>
        <taxon>Sporocadaceae</taxon>
        <taxon>Seiridium</taxon>
    </lineage>
</organism>
<sequence>MAPSHRDLPPKRRAMFRSIVETELGLEEEIGVVSSHLDSETGFCNMDPTTRKLYRICEPTDWDRANAAVIPTLIVNVPRGRSTKQHWMECVKVLQGRSKREMLEGWEEYPPLGNGRFRRFAMEFRQEVCIEDEAPNSHIGGNDKEKRHLEHYTMVSHWFAPREITVPRRIKRNRTLQLRGDRVPLI</sequence>
<evidence type="ECO:0000313" key="1">
    <source>
        <dbReference type="EMBL" id="KAK9418644.1"/>
    </source>
</evidence>
<keyword evidence="2" id="KW-1185">Reference proteome</keyword>
<dbReference type="EMBL" id="JARVKF010000363">
    <property type="protein sequence ID" value="KAK9418644.1"/>
    <property type="molecule type" value="Genomic_DNA"/>
</dbReference>
<dbReference type="Proteomes" id="UP001408356">
    <property type="component" value="Unassembled WGS sequence"/>
</dbReference>